<keyword evidence="4" id="KW-1185">Reference proteome</keyword>
<feature type="domain" description="DUF6594" evidence="2">
    <location>
        <begin position="4"/>
        <end position="159"/>
    </location>
</feature>
<feature type="transmembrane region" description="Helical" evidence="1">
    <location>
        <begin position="96"/>
        <end position="116"/>
    </location>
</feature>
<evidence type="ECO:0000256" key="1">
    <source>
        <dbReference type="SAM" id="Phobius"/>
    </source>
</evidence>
<reference evidence="3 4" key="1">
    <citation type="submission" date="2016-03" db="EMBL/GenBank/DDBJ databases">
        <authorList>
            <person name="Ploux O."/>
        </authorList>
    </citation>
    <scope>NUCLEOTIDE SEQUENCE [LARGE SCALE GENOMIC DNA]</scope>
    <source>
        <strain evidence="3 4">UAMH 11012</strain>
    </source>
</reference>
<dbReference type="Pfam" id="PF20237">
    <property type="entry name" value="DUF6594"/>
    <property type="match status" value="1"/>
</dbReference>
<feature type="transmembrane region" description="Helical" evidence="1">
    <location>
        <begin position="147"/>
        <end position="168"/>
    </location>
</feature>
<accession>A0A1L7WTX1</accession>
<dbReference type="EMBL" id="FJOG01000007">
    <property type="protein sequence ID" value="CZR56216.1"/>
    <property type="molecule type" value="Genomic_DNA"/>
</dbReference>
<protein>
    <recommendedName>
        <fullName evidence="2">DUF6594 domain-containing protein</fullName>
    </recommendedName>
</protein>
<evidence type="ECO:0000313" key="4">
    <source>
        <dbReference type="Proteomes" id="UP000184330"/>
    </source>
</evidence>
<sequence length="169" mass="18786">MLSYQVPKRRDVKNLTNWIENSANLATDETAYLSKSDLLSVGTPSDEPLAQVELFLEKVIMFCYRIFKKRPKIDLSRDPNVFIFSSPLLKRITRSLIAWIVVLILLIPVIIINAVSKVAIRMGVIVVASAVVIMTLALMTKVKTWEMFLGGATYATVLVVFVPGSTAAI</sequence>
<keyword evidence="1" id="KW-1133">Transmembrane helix</keyword>
<proteinExistence type="predicted"/>
<gene>
    <name evidence="3" type="ORF">PAC_06104</name>
</gene>
<evidence type="ECO:0000259" key="2">
    <source>
        <dbReference type="Pfam" id="PF20237"/>
    </source>
</evidence>
<name>A0A1L7WTX1_9HELO</name>
<dbReference type="STRING" id="576137.A0A1L7WTX1"/>
<dbReference type="InterPro" id="IPR046529">
    <property type="entry name" value="DUF6594"/>
</dbReference>
<organism evidence="3 4">
    <name type="scientific">Phialocephala subalpina</name>
    <dbReference type="NCBI Taxonomy" id="576137"/>
    <lineage>
        <taxon>Eukaryota</taxon>
        <taxon>Fungi</taxon>
        <taxon>Dikarya</taxon>
        <taxon>Ascomycota</taxon>
        <taxon>Pezizomycotina</taxon>
        <taxon>Leotiomycetes</taxon>
        <taxon>Helotiales</taxon>
        <taxon>Mollisiaceae</taxon>
        <taxon>Phialocephala</taxon>
        <taxon>Phialocephala fortinii species complex</taxon>
    </lineage>
</organism>
<evidence type="ECO:0000313" key="3">
    <source>
        <dbReference type="EMBL" id="CZR56216.1"/>
    </source>
</evidence>
<dbReference type="PANTHER" id="PTHR34502">
    <property type="entry name" value="DUF6594 DOMAIN-CONTAINING PROTEIN-RELATED"/>
    <property type="match status" value="1"/>
</dbReference>
<dbReference type="PANTHER" id="PTHR34502:SF5">
    <property type="entry name" value="DUF6594 DOMAIN-CONTAINING PROTEIN"/>
    <property type="match status" value="1"/>
</dbReference>
<dbReference type="Proteomes" id="UP000184330">
    <property type="component" value="Unassembled WGS sequence"/>
</dbReference>
<keyword evidence="1" id="KW-0472">Membrane</keyword>
<feature type="transmembrane region" description="Helical" evidence="1">
    <location>
        <begin position="122"/>
        <end position="140"/>
    </location>
</feature>
<keyword evidence="1" id="KW-0812">Transmembrane</keyword>
<dbReference type="OrthoDB" id="5341582at2759"/>
<dbReference type="AlphaFoldDB" id="A0A1L7WTX1"/>